<evidence type="ECO:0000313" key="2">
    <source>
        <dbReference type="Proteomes" id="UP000789920"/>
    </source>
</evidence>
<dbReference type="EMBL" id="CAJVQC010032385">
    <property type="protein sequence ID" value="CAG8750991.1"/>
    <property type="molecule type" value="Genomic_DNA"/>
</dbReference>
<dbReference type="Proteomes" id="UP000789920">
    <property type="component" value="Unassembled WGS sequence"/>
</dbReference>
<sequence length="172" mass="19207">MLQFEGKALIVVILLIYVILSINALDSTCQLLMCTRPDNLEAVAIITSASDVLGAQTHIAYHCPQVTNITKCDISCTGPYNSKNTTTYYLWKQCIPQSSCSGGYTSLRGGKHYTMMVNQFHKRKDNSFDVFIYKSKTNQHGLNNLGSANKILIPADNPKIIANYEKYFSKQP</sequence>
<feature type="non-terminal residue" evidence="1">
    <location>
        <position position="172"/>
    </location>
</feature>
<evidence type="ECO:0000313" key="1">
    <source>
        <dbReference type="EMBL" id="CAG8750991.1"/>
    </source>
</evidence>
<reference evidence="1" key="1">
    <citation type="submission" date="2021-06" db="EMBL/GenBank/DDBJ databases">
        <authorList>
            <person name="Kallberg Y."/>
            <person name="Tangrot J."/>
            <person name="Rosling A."/>
        </authorList>
    </citation>
    <scope>NUCLEOTIDE SEQUENCE</scope>
    <source>
        <strain evidence="1">MA461A</strain>
    </source>
</reference>
<organism evidence="1 2">
    <name type="scientific">Racocetra persica</name>
    <dbReference type="NCBI Taxonomy" id="160502"/>
    <lineage>
        <taxon>Eukaryota</taxon>
        <taxon>Fungi</taxon>
        <taxon>Fungi incertae sedis</taxon>
        <taxon>Mucoromycota</taxon>
        <taxon>Glomeromycotina</taxon>
        <taxon>Glomeromycetes</taxon>
        <taxon>Diversisporales</taxon>
        <taxon>Gigasporaceae</taxon>
        <taxon>Racocetra</taxon>
    </lineage>
</organism>
<protein>
    <submittedName>
        <fullName evidence="1">1268_t:CDS:1</fullName>
    </submittedName>
</protein>
<comment type="caution">
    <text evidence="1">The sequence shown here is derived from an EMBL/GenBank/DDBJ whole genome shotgun (WGS) entry which is preliminary data.</text>
</comment>
<accession>A0ACA9QGS9</accession>
<keyword evidence="2" id="KW-1185">Reference proteome</keyword>
<gene>
    <name evidence="1" type="ORF">RPERSI_LOCUS14183</name>
</gene>
<name>A0ACA9QGS9_9GLOM</name>
<proteinExistence type="predicted"/>
<feature type="non-terminal residue" evidence="1">
    <location>
        <position position="1"/>
    </location>
</feature>